<dbReference type="Pfam" id="PF02518">
    <property type="entry name" value="HATPase_c"/>
    <property type="match status" value="1"/>
</dbReference>
<dbReference type="AlphaFoldDB" id="X1VK08"/>
<dbReference type="Gene3D" id="3.30.565.10">
    <property type="entry name" value="Histidine kinase-like ATPase, C-terminal domain"/>
    <property type="match status" value="1"/>
</dbReference>
<sequence>EVLDTGCGISLENMDKLFTPFFTTKGKEKGVGLGLAVVYGIIQRPG</sequence>
<dbReference type="SUPFAM" id="SSF55874">
    <property type="entry name" value="ATPase domain of HSP90 chaperone/DNA topoisomerase II/histidine kinase"/>
    <property type="match status" value="1"/>
</dbReference>
<keyword evidence="1" id="KW-0597">Phosphoprotein</keyword>
<dbReference type="GO" id="GO:0005524">
    <property type="term" value="F:ATP binding"/>
    <property type="evidence" value="ECO:0007669"/>
    <property type="project" value="UniProtKB-KW"/>
</dbReference>
<evidence type="ECO:0000256" key="3">
    <source>
        <dbReference type="ARBA" id="ARBA00022741"/>
    </source>
</evidence>
<evidence type="ECO:0000256" key="6">
    <source>
        <dbReference type="ARBA" id="ARBA00023012"/>
    </source>
</evidence>
<reference evidence="8" key="1">
    <citation type="journal article" date="2014" name="Front. Microbiol.">
        <title>High frequency of phylogenetically diverse reductive dehalogenase-homologous genes in deep subseafloor sedimentary metagenomes.</title>
        <authorList>
            <person name="Kawai M."/>
            <person name="Futagami T."/>
            <person name="Toyoda A."/>
            <person name="Takaki Y."/>
            <person name="Nishi S."/>
            <person name="Hori S."/>
            <person name="Arai W."/>
            <person name="Tsubouchi T."/>
            <person name="Morono Y."/>
            <person name="Uchiyama I."/>
            <person name="Ito T."/>
            <person name="Fujiyama A."/>
            <person name="Inagaki F."/>
            <person name="Takami H."/>
        </authorList>
    </citation>
    <scope>NUCLEOTIDE SEQUENCE</scope>
    <source>
        <strain evidence="8">Expedition CK06-06</strain>
    </source>
</reference>
<evidence type="ECO:0000256" key="4">
    <source>
        <dbReference type="ARBA" id="ARBA00022777"/>
    </source>
</evidence>
<feature type="domain" description="Histidine kinase" evidence="7">
    <location>
        <begin position="1"/>
        <end position="46"/>
    </location>
</feature>
<dbReference type="GO" id="GO:0016301">
    <property type="term" value="F:kinase activity"/>
    <property type="evidence" value="ECO:0007669"/>
    <property type="project" value="UniProtKB-KW"/>
</dbReference>
<keyword evidence="4" id="KW-0418">Kinase</keyword>
<keyword evidence="2" id="KW-0808">Transferase</keyword>
<name>X1VK08_9ZZZZ</name>
<evidence type="ECO:0000259" key="7">
    <source>
        <dbReference type="PROSITE" id="PS50109"/>
    </source>
</evidence>
<dbReference type="PANTHER" id="PTHR43065:SF10">
    <property type="entry name" value="PEROXIDE STRESS-ACTIVATED HISTIDINE KINASE MAK3"/>
    <property type="match status" value="1"/>
</dbReference>
<dbReference type="InterPro" id="IPR005467">
    <property type="entry name" value="His_kinase_dom"/>
</dbReference>
<accession>X1VK08</accession>
<evidence type="ECO:0000256" key="5">
    <source>
        <dbReference type="ARBA" id="ARBA00022840"/>
    </source>
</evidence>
<keyword evidence="6" id="KW-0902">Two-component regulatory system</keyword>
<feature type="non-terminal residue" evidence="8">
    <location>
        <position position="1"/>
    </location>
</feature>
<dbReference type="PROSITE" id="PS50109">
    <property type="entry name" value="HIS_KIN"/>
    <property type="match status" value="1"/>
</dbReference>
<dbReference type="EMBL" id="BARW01034615">
    <property type="protein sequence ID" value="GAJ08285.1"/>
    <property type="molecule type" value="Genomic_DNA"/>
</dbReference>
<protein>
    <recommendedName>
        <fullName evidence="7">Histidine kinase domain-containing protein</fullName>
    </recommendedName>
</protein>
<evidence type="ECO:0000256" key="2">
    <source>
        <dbReference type="ARBA" id="ARBA00022679"/>
    </source>
</evidence>
<evidence type="ECO:0000313" key="8">
    <source>
        <dbReference type="EMBL" id="GAJ08285.1"/>
    </source>
</evidence>
<dbReference type="InterPro" id="IPR004358">
    <property type="entry name" value="Sig_transdc_His_kin-like_C"/>
</dbReference>
<dbReference type="InterPro" id="IPR036890">
    <property type="entry name" value="HATPase_C_sf"/>
</dbReference>
<dbReference type="PRINTS" id="PR00344">
    <property type="entry name" value="BCTRLSENSOR"/>
</dbReference>
<dbReference type="GO" id="GO:0000160">
    <property type="term" value="P:phosphorelay signal transduction system"/>
    <property type="evidence" value="ECO:0007669"/>
    <property type="project" value="UniProtKB-KW"/>
</dbReference>
<evidence type="ECO:0000256" key="1">
    <source>
        <dbReference type="ARBA" id="ARBA00022553"/>
    </source>
</evidence>
<dbReference type="InterPro" id="IPR003594">
    <property type="entry name" value="HATPase_dom"/>
</dbReference>
<organism evidence="8">
    <name type="scientific">marine sediment metagenome</name>
    <dbReference type="NCBI Taxonomy" id="412755"/>
    <lineage>
        <taxon>unclassified sequences</taxon>
        <taxon>metagenomes</taxon>
        <taxon>ecological metagenomes</taxon>
    </lineage>
</organism>
<keyword evidence="3" id="KW-0547">Nucleotide-binding</keyword>
<dbReference type="PANTHER" id="PTHR43065">
    <property type="entry name" value="SENSOR HISTIDINE KINASE"/>
    <property type="match status" value="1"/>
</dbReference>
<proteinExistence type="predicted"/>
<comment type="caution">
    <text evidence="8">The sequence shown here is derived from an EMBL/GenBank/DDBJ whole genome shotgun (WGS) entry which is preliminary data.</text>
</comment>
<keyword evidence="5" id="KW-0067">ATP-binding</keyword>
<gene>
    <name evidence="8" type="ORF">S12H4_54202</name>
</gene>